<dbReference type="GO" id="GO:0005524">
    <property type="term" value="F:ATP binding"/>
    <property type="evidence" value="ECO:0007669"/>
    <property type="project" value="UniProtKB-KW"/>
</dbReference>
<evidence type="ECO:0000256" key="5">
    <source>
        <dbReference type="ARBA" id="ARBA00022679"/>
    </source>
</evidence>
<comment type="cofactor">
    <cofactor evidence="18">
        <name>Mg(2+)</name>
        <dbReference type="ChEBI" id="CHEBI:18420"/>
    </cofactor>
    <text evidence="18">Mn(2+), Zn(2+), Cd(2+) and Co(2+) support activity to lesser extents.</text>
</comment>
<dbReference type="CDD" id="cd14265">
    <property type="entry name" value="UDPK_IM_like"/>
    <property type="match status" value="1"/>
</dbReference>
<comment type="subcellular location">
    <subcellularLocation>
        <location evidence="1">Cell membrane</location>
        <topology evidence="1">Multi-pass membrane protein</topology>
    </subcellularLocation>
</comment>
<keyword evidence="18" id="KW-0460">Magnesium</keyword>
<feature type="binding site" evidence="17">
    <location>
        <position position="94"/>
    </location>
    <ligand>
        <name>ATP</name>
        <dbReference type="ChEBI" id="CHEBI:30616"/>
    </ligand>
</feature>
<evidence type="ECO:0000313" key="20">
    <source>
        <dbReference type="EMBL" id="KRN75162.1"/>
    </source>
</evidence>
<keyword evidence="4" id="KW-0444">Lipid biosynthesis</keyword>
<dbReference type="RefSeq" id="WP_057755392.1">
    <property type="nucleotide sequence ID" value="NZ_JQBP01000003.1"/>
</dbReference>
<evidence type="ECO:0000256" key="7">
    <source>
        <dbReference type="ARBA" id="ARBA00022741"/>
    </source>
</evidence>
<evidence type="ECO:0000256" key="8">
    <source>
        <dbReference type="ARBA" id="ARBA00022777"/>
    </source>
</evidence>
<evidence type="ECO:0000256" key="18">
    <source>
        <dbReference type="PIRSR" id="PIRSR600829-4"/>
    </source>
</evidence>
<keyword evidence="14" id="KW-1208">Phospholipid metabolism</keyword>
<evidence type="ECO:0000256" key="13">
    <source>
        <dbReference type="ARBA" id="ARBA00023209"/>
    </source>
</evidence>
<keyword evidence="5" id="KW-0808">Transferase</keyword>
<dbReference type="PANTHER" id="PTHR34299:SF1">
    <property type="entry name" value="DIACYLGLYCEROL KINASE"/>
    <property type="match status" value="1"/>
</dbReference>
<keyword evidence="8" id="KW-0418">Kinase</keyword>
<evidence type="ECO:0000256" key="15">
    <source>
        <dbReference type="PIRSR" id="PIRSR600829-1"/>
    </source>
</evidence>
<evidence type="ECO:0000256" key="3">
    <source>
        <dbReference type="ARBA" id="ARBA00022475"/>
    </source>
</evidence>
<evidence type="ECO:0000256" key="6">
    <source>
        <dbReference type="ARBA" id="ARBA00022692"/>
    </source>
</evidence>
<reference evidence="20 21" key="1">
    <citation type="journal article" date="2015" name="Genome Announc.">
        <title>Expanding the biotechnology potential of lactobacilli through comparative genomics of 213 strains and associated genera.</title>
        <authorList>
            <person name="Sun Z."/>
            <person name="Harris H.M."/>
            <person name="McCann A."/>
            <person name="Guo C."/>
            <person name="Argimon S."/>
            <person name="Zhang W."/>
            <person name="Yang X."/>
            <person name="Jeffery I.B."/>
            <person name="Cooney J.C."/>
            <person name="Kagawa T.F."/>
            <person name="Liu W."/>
            <person name="Song Y."/>
            <person name="Salvetti E."/>
            <person name="Wrobel A."/>
            <person name="Rasinkangas P."/>
            <person name="Parkhill J."/>
            <person name="Rea M.C."/>
            <person name="O'Sullivan O."/>
            <person name="Ritari J."/>
            <person name="Douillard F.P."/>
            <person name="Paul Ross R."/>
            <person name="Yang R."/>
            <person name="Briner A.E."/>
            <person name="Felis G.E."/>
            <person name="de Vos W.M."/>
            <person name="Barrangou R."/>
            <person name="Klaenhammer T.R."/>
            <person name="Caufield P.W."/>
            <person name="Cui Y."/>
            <person name="Zhang H."/>
            <person name="O'Toole P.W."/>
        </authorList>
    </citation>
    <scope>NUCLEOTIDE SEQUENCE [LARGE SCALE GENOMIC DNA]</scope>
    <source>
        <strain evidence="20 21">DSM 20593</strain>
    </source>
</reference>
<proteinExistence type="inferred from homology"/>
<dbReference type="GO" id="GO:0046872">
    <property type="term" value="F:metal ion binding"/>
    <property type="evidence" value="ECO:0007669"/>
    <property type="project" value="UniProtKB-KW"/>
</dbReference>
<sequence>MTLGSPDKQGKLEQQPGEKLQIEKNTGFLQSFGHAVEGIGQLLKRERNMRFHFFASSVVIYIGFMLKINRQDWLWIAMAIFAVVMAEFVNTMIETMVDLVVGQMYHPLAKVAKDVAAGAVVFAAVYAIAVGTIVFWPYLIPRISQMLQYQF</sequence>
<keyword evidence="7 17" id="KW-0547">Nucleotide-binding</keyword>
<feature type="transmembrane region" description="Helical" evidence="19">
    <location>
        <begin position="51"/>
        <end position="68"/>
    </location>
</feature>
<feature type="binding site" evidence="17">
    <location>
        <position position="46"/>
    </location>
    <ligand>
        <name>ATP</name>
        <dbReference type="ChEBI" id="CHEBI:30616"/>
    </ligand>
</feature>
<evidence type="ECO:0000256" key="2">
    <source>
        <dbReference type="ARBA" id="ARBA00005967"/>
    </source>
</evidence>
<dbReference type="InterPro" id="IPR033717">
    <property type="entry name" value="UDPK"/>
</dbReference>
<organism evidence="20 21">
    <name type="scientific">Weissella kandleri</name>
    <dbReference type="NCBI Taxonomy" id="1616"/>
    <lineage>
        <taxon>Bacteria</taxon>
        <taxon>Bacillati</taxon>
        <taxon>Bacillota</taxon>
        <taxon>Bacilli</taxon>
        <taxon>Lactobacillales</taxon>
        <taxon>Lactobacillaceae</taxon>
        <taxon>Weissella</taxon>
    </lineage>
</organism>
<evidence type="ECO:0000256" key="1">
    <source>
        <dbReference type="ARBA" id="ARBA00004651"/>
    </source>
</evidence>
<dbReference type="GO" id="GO:0016301">
    <property type="term" value="F:kinase activity"/>
    <property type="evidence" value="ECO:0007669"/>
    <property type="project" value="UniProtKB-KW"/>
</dbReference>
<dbReference type="PATRIC" id="fig|1616.3.peg.944"/>
<dbReference type="InterPro" id="IPR000829">
    <property type="entry name" value="DAGK"/>
</dbReference>
<evidence type="ECO:0000256" key="14">
    <source>
        <dbReference type="ARBA" id="ARBA00023264"/>
    </source>
</evidence>
<dbReference type="Proteomes" id="UP000051655">
    <property type="component" value="Unassembled WGS sequence"/>
</dbReference>
<evidence type="ECO:0000256" key="11">
    <source>
        <dbReference type="ARBA" id="ARBA00023098"/>
    </source>
</evidence>
<keyword evidence="9 17" id="KW-0067">ATP-binding</keyword>
<keyword evidence="11" id="KW-0443">Lipid metabolism</keyword>
<evidence type="ECO:0000256" key="19">
    <source>
        <dbReference type="SAM" id="Phobius"/>
    </source>
</evidence>
<dbReference type="Gene3D" id="1.10.287.3610">
    <property type="match status" value="1"/>
</dbReference>
<dbReference type="STRING" id="1616.IV73_GL000923"/>
<evidence type="ECO:0000313" key="21">
    <source>
        <dbReference type="Proteomes" id="UP000051655"/>
    </source>
</evidence>
<evidence type="ECO:0000256" key="10">
    <source>
        <dbReference type="ARBA" id="ARBA00022989"/>
    </source>
</evidence>
<keyword evidence="13" id="KW-0594">Phospholipid biosynthesis</keyword>
<keyword evidence="12 19" id="KW-0472">Membrane</keyword>
<name>A0A0R2JL71_9LACO</name>
<evidence type="ECO:0008006" key="22">
    <source>
        <dbReference type="Google" id="ProtNLM"/>
    </source>
</evidence>
<dbReference type="PANTHER" id="PTHR34299">
    <property type="entry name" value="DIACYLGLYCEROL KINASE"/>
    <property type="match status" value="1"/>
</dbReference>
<dbReference type="AlphaFoldDB" id="A0A0R2JL71"/>
<feature type="binding site" evidence="16">
    <location>
        <position position="87"/>
    </location>
    <ligand>
        <name>substrate</name>
    </ligand>
</feature>
<keyword evidence="3" id="KW-1003">Cell membrane</keyword>
<feature type="transmembrane region" description="Helical" evidence="19">
    <location>
        <begin position="74"/>
        <end position="93"/>
    </location>
</feature>
<feature type="active site" description="Proton acceptor" evidence="15">
    <location>
        <position position="87"/>
    </location>
</feature>
<keyword evidence="21" id="KW-1185">Reference proteome</keyword>
<evidence type="ECO:0000256" key="4">
    <source>
        <dbReference type="ARBA" id="ARBA00022516"/>
    </source>
</evidence>
<protein>
    <recommendedName>
        <fullName evidence="22">Diacylglycerol kinase</fullName>
    </recommendedName>
</protein>
<evidence type="ECO:0000256" key="12">
    <source>
        <dbReference type="ARBA" id="ARBA00023136"/>
    </source>
</evidence>
<dbReference type="GO" id="GO:0008654">
    <property type="term" value="P:phospholipid biosynthetic process"/>
    <property type="evidence" value="ECO:0007669"/>
    <property type="project" value="UniProtKB-KW"/>
</dbReference>
<dbReference type="OrthoDB" id="9789934at2"/>
<dbReference type="GO" id="GO:0005886">
    <property type="term" value="C:plasma membrane"/>
    <property type="evidence" value="ECO:0007669"/>
    <property type="project" value="UniProtKB-SubCell"/>
</dbReference>
<comment type="similarity">
    <text evidence="2">Belongs to the bacterial diacylglycerol kinase family.</text>
</comment>
<dbReference type="EMBL" id="JQBP01000003">
    <property type="protein sequence ID" value="KRN75162.1"/>
    <property type="molecule type" value="Genomic_DNA"/>
</dbReference>
<gene>
    <name evidence="20" type="ORF">IV73_GL000923</name>
</gene>
<evidence type="ECO:0000256" key="9">
    <source>
        <dbReference type="ARBA" id="ARBA00022840"/>
    </source>
</evidence>
<feature type="binding site" evidence="17">
    <location>
        <begin position="113"/>
        <end position="114"/>
    </location>
    <ligand>
        <name>ATP</name>
        <dbReference type="ChEBI" id="CHEBI:30616"/>
    </ligand>
</feature>
<keyword evidence="6 19" id="KW-0812">Transmembrane</keyword>
<dbReference type="InterPro" id="IPR036945">
    <property type="entry name" value="DAGK_sf"/>
</dbReference>
<keyword evidence="10 19" id="KW-1133">Transmembrane helix</keyword>
<evidence type="ECO:0000256" key="17">
    <source>
        <dbReference type="PIRSR" id="PIRSR600829-3"/>
    </source>
</evidence>
<evidence type="ECO:0000256" key="16">
    <source>
        <dbReference type="PIRSR" id="PIRSR600829-2"/>
    </source>
</evidence>
<feature type="transmembrane region" description="Helical" evidence="19">
    <location>
        <begin position="114"/>
        <end position="139"/>
    </location>
</feature>
<keyword evidence="18" id="KW-0479">Metal-binding</keyword>
<feature type="binding site" evidence="18">
    <location>
        <position position="46"/>
    </location>
    <ligand>
        <name>a divalent metal cation</name>
        <dbReference type="ChEBI" id="CHEBI:60240"/>
    </ligand>
</feature>
<accession>A0A0R2JL71</accession>
<feature type="binding site" evidence="18">
    <location>
        <position position="94"/>
    </location>
    <ligand>
        <name>a divalent metal cation</name>
        <dbReference type="ChEBI" id="CHEBI:60240"/>
    </ligand>
</feature>
<dbReference type="Pfam" id="PF01219">
    <property type="entry name" value="DAGK_prokar"/>
    <property type="match status" value="1"/>
</dbReference>
<comment type="caution">
    <text evidence="20">The sequence shown here is derived from an EMBL/GenBank/DDBJ whole genome shotgun (WGS) entry which is preliminary data.</text>
</comment>